<dbReference type="EMBL" id="JACJVN010000039">
    <property type="protein sequence ID" value="MBB6677864.1"/>
    <property type="molecule type" value="Genomic_DNA"/>
</dbReference>
<evidence type="ECO:0000256" key="11">
    <source>
        <dbReference type="ARBA" id="ARBA00035120"/>
    </source>
</evidence>
<keyword evidence="2 14" id="KW-0813">Transport</keyword>
<dbReference type="HAMAP" id="MF_00454">
    <property type="entry name" value="FluC"/>
    <property type="match status" value="1"/>
</dbReference>
<evidence type="ECO:0000256" key="3">
    <source>
        <dbReference type="ARBA" id="ARBA00022475"/>
    </source>
</evidence>
<evidence type="ECO:0000256" key="7">
    <source>
        <dbReference type="ARBA" id="ARBA00023053"/>
    </source>
</evidence>
<evidence type="ECO:0000256" key="5">
    <source>
        <dbReference type="ARBA" id="ARBA00022723"/>
    </source>
</evidence>
<comment type="similarity">
    <text evidence="11 14">Belongs to the fluoride channel Fluc/FEX (TC 1.A.43) family.</text>
</comment>
<evidence type="ECO:0000313" key="16">
    <source>
        <dbReference type="Proteomes" id="UP000574133"/>
    </source>
</evidence>
<comment type="subcellular location">
    <subcellularLocation>
        <location evidence="1 14">Cell membrane</location>
        <topology evidence="1 14">Multi-pass membrane protein</topology>
    </subcellularLocation>
</comment>
<dbReference type="PANTHER" id="PTHR28259:SF16">
    <property type="entry name" value="FLUORIDE-SPECIFIC ION CHANNEL FLUC 2"/>
    <property type="match status" value="1"/>
</dbReference>
<keyword evidence="10 14" id="KW-0407">Ion channel</keyword>
<dbReference type="Pfam" id="PF02537">
    <property type="entry name" value="CRCB"/>
    <property type="match status" value="1"/>
</dbReference>
<comment type="activity regulation">
    <text evidence="14">Na(+) is not transported, but it plays an essential structural role and its presence is essential for fluoride channel function.</text>
</comment>
<evidence type="ECO:0000256" key="1">
    <source>
        <dbReference type="ARBA" id="ARBA00004651"/>
    </source>
</evidence>
<dbReference type="GO" id="GO:0062054">
    <property type="term" value="F:fluoride channel activity"/>
    <property type="evidence" value="ECO:0007669"/>
    <property type="project" value="UniProtKB-UniRule"/>
</dbReference>
<comment type="catalytic activity">
    <reaction evidence="12">
        <text>fluoride(in) = fluoride(out)</text>
        <dbReference type="Rhea" id="RHEA:76159"/>
        <dbReference type="ChEBI" id="CHEBI:17051"/>
    </reaction>
    <physiologicalReaction direction="left-to-right" evidence="12">
        <dbReference type="Rhea" id="RHEA:76160"/>
    </physiologicalReaction>
</comment>
<evidence type="ECO:0000313" key="15">
    <source>
        <dbReference type="EMBL" id="MBB6677864.1"/>
    </source>
</evidence>
<dbReference type="AlphaFoldDB" id="A0A841T984"/>
<evidence type="ECO:0000256" key="4">
    <source>
        <dbReference type="ARBA" id="ARBA00022692"/>
    </source>
</evidence>
<evidence type="ECO:0000256" key="8">
    <source>
        <dbReference type="ARBA" id="ARBA00023065"/>
    </source>
</evidence>
<dbReference type="RefSeq" id="WP_185179139.1">
    <property type="nucleotide sequence ID" value="NZ_CBCSEP010000017.1"/>
</dbReference>
<dbReference type="PANTHER" id="PTHR28259">
    <property type="entry name" value="FLUORIDE EXPORT PROTEIN 1-RELATED"/>
    <property type="match status" value="1"/>
</dbReference>
<feature type="transmembrane region" description="Helical" evidence="14">
    <location>
        <begin position="95"/>
        <end position="116"/>
    </location>
</feature>
<dbReference type="InterPro" id="IPR003691">
    <property type="entry name" value="FluC"/>
</dbReference>
<comment type="function">
    <text evidence="13 14">Fluoride-specific ion channel. Important for reducing fluoride concentration in the cell, thus reducing its toxicity.</text>
</comment>
<organism evidence="15 16">
    <name type="scientific">Cohnella lubricantis</name>
    <dbReference type="NCBI Taxonomy" id="2163172"/>
    <lineage>
        <taxon>Bacteria</taxon>
        <taxon>Bacillati</taxon>
        <taxon>Bacillota</taxon>
        <taxon>Bacilli</taxon>
        <taxon>Bacillales</taxon>
        <taxon>Paenibacillaceae</taxon>
        <taxon>Cohnella</taxon>
    </lineage>
</organism>
<keyword evidence="4 14" id="KW-0812">Transmembrane</keyword>
<dbReference type="NCBIfam" id="NF010801">
    <property type="entry name" value="PRK14205.1"/>
    <property type="match status" value="1"/>
</dbReference>
<proteinExistence type="inferred from homology"/>
<keyword evidence="6 14" id="KW-1133">Transmembrane helix</keyword>
<keyword evidence="3 14" id="KW-1003">Cell membrane</keyword>
<name>A0A841T984_9BACL</name>
<evidence type="ECO:0000256" key="14">
    <source>
        <dbReference type="HAMAP-Rule" id="MF_00454"/>
    </source>
</evidence>
<dbReference type="GO" id="GO:0046872">
    <property type="term" value="F:metal ion binding"/>
    <property type="evidence" value="ECO:0007669"/>
    <property type="project" value="UniProtKB-KW"/>
</dbReference>
<feature type="binding site" evidence="14">
    <location>
        <position position="74"/>
    </location>
    <ligand>
        <name>Na(+)</name>
        <dbReference type="ChEBI" id="CHEBI:29101"/>
        <note>structural</note>
    </ligand>
</feature>
<dbReference type="GO" id="GO:0140114">
    <property type="term" value="P:cellular detoxification of fluoride"/>
    <property type="evidence" value="ECO:0007669"/>
    <property type="project" value="UniProtKB-UniRule"/>
</dbReference>
<accession>A0A841T984</accession>
<evidence type="ECO:0000256" key="9">
    <source>
        <dbReference type="ARBA" id="ARBA00023136"/>
    </source>
</evidence>
<dbReference type="GO" id="GO:0005886">
    <property type="term" value="C:plasma membrane"/>
    <property type="evidence" value="ECO:0007669"/>
    <property type="project" value="UniProtKB-SubCell"/>
</dbReference>
<feature type="transmembrane region" description="Helical" evidence="14">
    <location>
        <begin position="33"/>
        <end position="54"/>
    </location>
</feature>
<feature type="transmembrane region" description="Helical" evidence="14">
    <location>
        <begin position="61"/>
        <end position="79"/>
    </location>
</feature>
<dbReference type="NCBIfam" id="TIGR00494">
    <property type="entry name" value="crcB"/>
    <property type="match status" value="1"/>
</dbReference>
<evidence type="ECO:0000256" key="6">
    <source>
        <dbReference type="ARBA" id="ARBA00022989"/>
    </source>
</evidence>
<reference evidence="15 16" key="1">
    <citation type="submission" date="2020-08" db="EMBL/GenBank/DDBJ databases">
        <title>Cohnella phylogeny.</title>
        <authorList>
            <person name="Dunlap C."/>
        </authorList>
    </citation>
    <scope>NUCLEOTIDE SEQUENCE [LARGE SCALE GENOMIC DNA]</scope>
    <source>
        <strain evidence="15 16">DSM 103658</strain>
    </source>
</reference>
<feature type="binding site" evidence="14">
    <location>
        <position position="71"/>
    </location>
    <ligand>
        <name>Na(+)</name>
        <dbReference type="ChEBI" id="CHEBI:29101"/>
        <note>structural</note>
    </ligand>
</feature>
<gene>
    <name evidence="14 15" type="primary">crcB</name>
    <name evidence="14" type="synonym">fluC</name>
    <name evidence="15" type="ORF">H4Q31_11065</name>
</gene>
<keyword evidence="7 14" id="KW-0915">Sodium</keyword>
<dbReference type="Proteomes" id="UP000574133">
    <property type="component" value="Unassembled WGS sequence"/>
</dbReference>
<sequence>MIENMVCVAIGGFFGACARFGLSAWASRKYPSALPWATLLINLSGSFLLGIIAGSDWSNDVHLLLGTGFMGAYTTFSTFNVDNVQLFRKREWKALAIYLLGSYVFGIALAYAGYLVGKSL</sequence>
<evidence type="ECO:0000256" key="13">
    <source>
        <dbReference type="ARBA" id="ARBA00049940"/>
    </source>
</evidence>
<keyword evidence="5 14" id="KW-0479">Metal-binding</keyword>
<keyword evidence="16" id="KW-1185">Reference proteome</keyword>
<keyword evidence="8 14" id="KW-0406">Ion transport</keyword>
<protein>
    <recommendedName>
        <fullName evidence="14">Fluoride-specific ion channel FluC</fullName>
    </recommendedName>
</protein>
<evidence type="ECO:0000256" key="12">
    <source>
        <dbReference type="ARBA" id="ARBA00035585"/>
    </source>
</evidence>
<evidence type="ECO:0000256" key="2">
    <source>
        <dbReference type="ARBA" id="ARBA00022448"/>
    </source>
</evidence>
<evidence type="ECO:0000256" key="10">
    <source>
        <dbReference type="ARBA" id="ARBA00023303"/>
    </source>
</evidence>
<comment type="caution">
    <text evidence="15">The sequence shown here is derived from an EMBL/GenBank/DDBJ whole genome shotgun (WGS) entry which is preliminary data.</text>
</comment>
<keyword evidence="9 14" id="KW-0472">Membrane</keyword>